<organism evidence="3 4">
    <name type="scientific">Halobaculum lipolyticum</name>
    <dbReference type="NCBI Taxonomy" id="3032001"/>
    <lineage>
        <taxon>Archaea</taxon>
        <taxon>Methanobacteriati</taxon>
        <taxon>Methanobacteriota</taxon>
        <taxon>Stenosarchaea group</taxon>
        <taxon>Halobacteria</taxon>
        <taxon>Halobacteriales</taxon>
        <taxon>Haloferacaceae</taxon>
        <taxon>Halobaculum</taxon>
    </lineage>
</organism>
<accession>A0ABD5WB58</accession>
<dbReference type="GeneID" id="81125810"/>
<feature type="transmembrane region" description="Helical" evidence="2">
    <location>
        <begin position="36"/>
        <end position="58"/>
    </location>
</feature>
<reference evidence="3 4" key="1">
    <citation type="journal article" date="2019" name="Int. J. Syst. Evol. Microbiol.">
        <title>The Global Catalogue of Microorganisms (GCM) 10K type strain sequencing project: providing services to taxonomists for standard genome sequencing and annotation.</title>
        <authorList>
            <consortium name="The Broad Institute Genomics Platform"/>
            <consortium name="The Broad Institute Genome Sequencing Center for Infectious Disease"/>
            <person name="Wu L."/>
            <person name="Ma J."/>
        </authorList>
    </citation>
    <scope>NUCLEOTIDE SEQUENCE [LARGE SCALE GENOMIC DNA]</scope>
    <source>
        <strain evidence="3 4">DT31</strain>
    </source>
</reference>
<keyword evidence="4" id="KW-1185">Reference proteome</keyword>
<keyword evidence="2" id="KW-1133">Transmembrane helix</keyword>
<dbReference type="Proteomes" id="UP001596461">
    <property type="component" value="Unassembled WGS sequence"/>
</dbReference>
<feature type="transmembrane region" description="Helical" evidence="2">
    <location>
        <begin position="64"/>
        <end position="83"/>
    </location>
</feature>
<name>A0ABD5WB58_9EURY</name>
<feature type="region of interest" description="Disordered" evidence="1">
    <location>
        <begin position="91"/>
        <end position="118"/>
    </location>
</feature>
<dbReference type="RefSeq" id="WP_284030952.1">
    <property type="nucleotide sequence ID" value="NZ_CP126154.1"/>
</dbReference>
<protein>
    <submittedName>
        <fullName evidence="3">Uncharacterized protein</fullName>
    </submittedName>
</protein>
<evidence type="ECO:0000313" key="4">
    <source>
        <dbReference type="Proteomes" id="UP001596461"/>
    </source>
</evidence>
<proteinExistence type="predicted"/>
<dbReference type="AlphaFoldDB" id="A0ABD5WB58"/>
<evidence type="ECO:0000313" key="3">
    <source>
        <dbReference type="EMBL" id="MFC7068943.1"/>
    </source>
</evidence>
<feature type="transmembrane region" description="Helical" evidence="2">
    <location>
        <begin position="12"/>
        <end position="29"/>
    </location>
</feature>
<evidence type="ECO:0000256" key="1">
    <source>
        <dbReference type="SAM" id="MobiDB-lite"/>
    </source>
</evidence>
<keyword evidence="2" id="KW-0472">Membrane</keyword>
<dbReference type="EMBL" id="JBHTAH010000003">
    <property type="protein sequence ID" value="MFC7068943.1"/>
    <property type="molecule type" value="Genomic_DNA"/>
</dbReference>
<comment type="caution">
    <text evidence="3">The sequence shown here is derived from an EMBL/GenBank/DDBJ whole genome shotgun (WGS) entry which is preliminary data.</text>
</comment>
<sequence>MVLDLGALDAKELVLVAVAVAGLIPAITQRTEGARLFSLGYVLLVFGAVATNLEHVMLGEVLGLLEHVVGIGAAGVVFFLAAYSRRKRILEDDDPTTPGDDAADAVDGTAVADGGEVA</sequence>
<keyword evidence="2" id="KW-0812">Transmembrane</keyword>
<evidence type="ECO:0000256" key="2">
    <source>
        <dbReference type="SAM" id="Phobius"/>
    </source>
</evidence>
<gene>
    <name evidence="3" type="ORF">ACFQL9_04745</name>
</gene>
<feature type="compositionally biased region" description="Low complexity" evidence="1">
    <location>
        <begin position="96"/>
        <end position="118"/>
    </location>
</feature>